<dbReference type="AlphaFoldDB" id="D3VA81"/>
<name>D3VA81_XENNA</name>
<dbReference type="KEGG" id="xne:XNC1_3614"/>
<accession>D3VA81</accession>
<dbReference type="EMBL" id="FN667742">
    <property type="protein sequence ID" value="CBJ91645.1"/>
    <property type="molecule type" value="Genomic_DNA"/>
</dbReference>
<evidence type="ECO:0000313" key="1">
    <source>
        <dbReference type="EMBL" id="CBJ91645.1"/>
    </source>
</evidence>
<dbReference type="Proteomes" id="UP000008075">
    <property type="component" value="Chromosome"/>
</dbReference>
<organism evidence="1 2">
    <name type="scientific">Xenorhabdus nematophila (strain ATCC 19061 / DSM 3370 / CCUG 14189 / LMG 1036 / NCIMB 9965 / AN6)</name>
    <dbReference type="NCBI Taxonomy" id="406817"/>
    <lineage>
        <taxon>Bacteria</taxon>
        <taxon>Pseudomonadati</taxon>
        <taxon>Pseudomonadota</taxon>
        <taxon>Gammaproteobacteria</taxon>
        <taxon>Enterobacterales</taxon>
        <taxon>Morganellaceae</taxon>
        <taxon>Xenorhabdus</taxon>
    </lineage>
</organism>
<keyword evidence="2" id="KW-1185">Reference proteome</keyword>
<evidence type="ECO:0000313" key="2">
    <source>
        <dbReference type="Proteomes" id="UP000008075"/>
    </source>
</evidence>
<dbReference type="HOGENOM" id="CLU_3260010_0_0_6"/>
<reference evidence="1 2" key="1">
    <citation type="journal article" date="2011" name="PLoS ONE">
        <title>The entomopathogenic bacterial endosymbionts xenorhabdus and photorhabdus: convergent lifestyles from divergent genomes.</title>
        <authorList>
            <person name="Chaston J.M."/>
            <person name="Suen G."/>
            <person name="Tucker S.L."/>
            <person name="Andersen A.W."/>
            <person name="Bhasin A."/>
            <person name="Bode E."/>
            <person name="Bode H.B."/>
            <person name="Brachmann A.O."/>
            <person name="Cowles C.E."/>
            <person name="Cowles K.N."/>
            <person name="Darby C."/>
            <person name="de Leon L."/>
            <person name="Drace K."/>
            <person name="Du Z."/>
            <person name="Givaudan A."/>
            <person name="Herbert Tran E.E."/>
            <person name="Jewell K.A."/>
            <person name="Knack J.J."/>
            <person name="Krasomil-Osterfeld K.C."/>
            <person name="Kukor R."/>
            <person name="Lanois A."/>
            <person name="Latreille P."/>
            <person name="Leimgruber N.K."/>
            <person name="Lipke C.M."/>
            <person name="Liu R."/>
            <person name="Lu X."/>
            <person name="Martens E.C."/>
            <person name="Marri P.R."/>
            <person name="Medigue C."/>
            <person name="Menard M.L."/>
            <person name="Miller N.M."/>
            <person name="Morales-Soto N."/>
            <person name="Norton S."/>
            <person name="Ogier J.C."/>
            <person name="Orchard S.S."/>
            <person name="Park D."/>
            <person name="Park Y."/>
            <person name="Qurollo B.A."/>
            <person name="Sugar D.R."/>
            <person name="Richards G.R."/>
            <person name="Rouy Z."/>
            <person name="Slominski B."/>
            <person name="Slominski K."/>
            <person name="Snyder H."/>
            <person name="Tjaden B.C."/>
            <person name="van der Hoeven R."/>
            <person name="Welch R.D."/>
            <person name="Wheeler C."/>
            <person name="Xiang B."/>
            <person name="Barbazuk B."/>
            <person name="Gaudriault S."/>
            <person name="Goodner B."/>
            <person name="Slater S.C."/>
            <person name="Forst S."/>
            <person name="Goldman B.S."/>
            <person name="Goodrich-Blair H."/>
        </authorList>
    </citation>
    <scope>NUCLEOTIDE SEQUENCE [LARGE SCALE GENOMIC DNA]</scope>
    <source>
        <strain evidence="2">ATCC 19061 / DSM 3370 / CCUG 14189 / LMG 1036 / NCIMB 9965 / AN6</strain>
    </source>
</reference>
<gene>
    <name evidence="1" type="ordered locus">XNC1_3614</name>
</gene>
<sequence>MINEPSMVLGSIYNYFPSYREGQISSGVSSRAVAIRRSPFGQ</sequence>
<protein>
    <submittedName>
        <fullName evidence="1">Uncharacterized protein</fullName>
    </submittedName>
</protein>
<proteinExistence type="predicted"/>